<feature type="domain" description="DUF4274" evidence="1">
    <location>
        <begin position="34"/>
        <end position="104"/>
    </location>
</feature>
<protein>
    <recommendedName>
        <fullName evidence="1">DUF4274 domain-containing protein</fullName>
    </recommendedName>
</protein>
<proteinExistence type="predicted"/>
<dbReference type="RefSeq" id="WP_065394508.1">
    <property type="nucleotide sequence ID" value="NZ_MAYH01000023.1"/>
</dbReference>
<evidence type="ECO:0000313" key="2">
    <source>
        <dbReference type="EMBL" id="OCA72282.1"/>
    </source>
</evidence>
<dbReference type="InterPro" id="IPR025369">
    <property type="entry name" value="DUF4274"/>
</dbReference>
<gene>
    <name evidence="2" type="ORF">BBI01_09085</name>
</gene>
<keyword evidence="3" id="KW-1185">Reference proteome</keyword>
<evidence type="ECO:0000259" key="1">
    <source>
        <dbReference type="Pfam" id="PF14096"/>
    </source>
</evidence>
<evidence type="ECO:0000313" key="3">
    <source>
        <dbReference type="Proteomes" id="UP000092651"/>
    </source>
</evidence>
<dbReference type="EMBL" id="MAYH01000023">
    <property type="protein sequence ID" value="OCA72282.1"/>
    <property type="molecule type" value="Genomic_DNA"/>
</dbReference>
<accession>A0A1B8ZKZ8</accession>
<sequence length="268" mass="32003">MSLTSEQQNFINTNFHENIPKRELNESKFKELKTSEELHYLATQHNWDHGVKVLQWIAESPVCSEATALELFWLAQPQDFEEYKLDSTLKNAFQNEVFTLLKTLLVNYPKGFYPKTTIVFDPKPLYESQLIIPDWIFQKTKGEESYVYYEEDDIDYWFEEDWKKNINRAETSIELFNIAYFINEPEHADLILQHPLCDKGIAVLTFWRLYTECSLYTDTNDKLKEIINNILNNRYPEILSYNPQSDEKVDYKKKKIAWEIPEIFRKPV</sequence>
<comment type="caution">
    <text evidence="2">The sequence shown here is derived from an EMBL/GenBank/DDBJ whole genome shotgun (WGS) entry which is preliminary data.</text>
</comment>
<reference evidence="2 3" key="1">
    <citation type="submission" date="2016-07" db="EMBL/GenBank/DDBJ databases">
        <authorList>
            <person name="Jeong J.-J."/>
            <person name="Kim D.W."/>
            <person name="Sang M.K."/>
            <person name="Choi I.-G."/>
            <person name="Kim K.D."/>
        </authorList>
    </citation>
    <scope>NUCLEOTIDE SEQUENCE [LARGE SCALE GENOMIC DNA]</scope>
    <source>
        <strain evidence="2 3">UTM-3</strain>
    </source>
</reference>
<dbReference type="OrthoDB" id="269804at2"/>
<name>A0A1B8ZKZ8_9FLAO</name>
<organism evidence="2 3">
    <name type="scientific">Chryseobacterium artocarpi</name>
    <dbReference type="NCBI Taxonomy" id="1414727"/>
    <lineage>
        <taxon>Bacteria</taxon>
        <taxon>Pseudomonadati</taxon>
        <taxon>Bacteroidota</taxon>
        <taxon>Flavobacteriia</taxon>
        <taxon>Flavobacteriales</taxon>
        <taxon>Weeksellaceae</taxon>
        <taxon>Chryseobacterium group</taxon>
        <taxon>Chryseobacterium</taxon>
    </lineage>
</organism>
<dbReference type="Pfam" id="PF14096">
    <property type="entry name" value="DUF4274"/>
    <property type="match status" value="1"/>
</dbReference>
<dbReference type="AlphaFoldDB" id="A0A1B8ZKZ8"/>
<dbReference type="Proteomes" id="UP000092651">
    <property type="component" value="Unassembled WGS sequence"/>
</dbReference>